<protein>
    <submittedName>
        <fullName evidence="2">Uncharacterized protein</fullName>
    </submittedName>
</protein>
<evidence type="ECO:0000313" key="3">
    <source>
        <dbReference type="EMBL" id="CAF4326748.1"/>
    </source>
</evidence>
<organism evidence="2 4">
    <name type="scientific">Didymodactylos carnosus</name>
    <dbReference type="NCBI Taxonomy" id="1234261"/>
    <lineage>
        <taxon>Eukaryota</taxon>
        <taxon>Metazoa</taxon>
        <taxon>Spiralia</taxon>
        <taxon>Gnathifera</taxon>
        <taxon>Rotifera</taxon>
        <taxon>Eurotatoria</taxon>
        <taxon>Bdelloidea</taxon>
        <taxon>Philodinida</taxon>
        <taxon>Philodinidae</taxon>
        <taxon>Didymodactylos</taxon>
    </lineage>
</organism>
<evidence type="ECO:0000313" key="4">
    <source>
        <dbReference type="Proteomes" id="UP000677228"/>
    </source>
</evidence>
<dbReference type="EMBL" id="CAJOBA010060812">
    <property type="protein sequence ID" value="CAF4326748.1"/>
    <property type="molecule type" value="Genomic_DNA"/>
</dbReference>
<name>A0A8S2FQT0_9BILA</name>
<feature type="compositionally biased region" description="Basic and acidic residues" evidence="1">
    <location>
        <begin position="1"/>
        <end position="10"/>
    </location>
</feature>
<evidence type="ECO:0000256" key="1">
    <source>
        <dbReference type="SAM" id="MobiDB-lite"/>
    </source>
</evidence>
<feature type="compositionally biased region" description="Basic and acidic residues" evidence="1">
    <location>
        <begin position="53"/>
        <end position="89"/>
    </location>
</feature>
<gene>
    <name evidence="2" type="ORF">OVA965_LOCUS38657</name>
    <name evidence="3" type="ORF">TMI583_LOCUS39863</name>
</gene>
<dbReference type="AlphaFoldDB" id="A0A8S2FQT0"/>
<reference evidence="2" key="1">
    <citation type="submission" date="2021-02" db="EMBL/GenBank/DDBJ databases">
        <authorList>
            <person name="Nowell W R."/>
        </authorList>
    </citation>
    <scope>NUCLEOTIDE SEQUENCE</scope>
</reference>
<proteinExistence type="predicted"/>
<accession>A0A8S2FQT0</accession>
<evidence type="ECO:0000313" key="2">
    <source>
        <dbReference type="EMBL" id="CAF1538679.1"/>
    </source>
</evidence>
<dbReference type="EMBL" id="CAJNOK010038503">
    <property type="protein sequence ID" value="CAF1538679.1"/>
    <property type="molecule type" value="Genomic_DNA"/>
</dbReference>
<sequence length="119" mass="12941">AGGAHAHEPTKSSGVTVTHPHPKAHAHTDTHGKTATHSHSGVHVKAATHGLRRKSDAHEPQADTHGKAEHEQDETGKAEHEQDEPGKAELAEFIFPLQTVYCRVIIKTPQTTLDIDIHR</sequence>
<comment type="caution">
    <text evidence="2">The sequence shown here is derived from an EMBL/GenBank/DDBJ whole genome shotgun (WGS) entry which is preliminary data.</text>
</comment>
<feature type="non-terminal residue" evidence="2">
    <location>
        <position position="1"/>
    </location>
</feature>
<dbReference type="Proteomes" id="UP000682733">
    <property type="component" value="Unassembled WGS sequence"/>
</dbReference>
<dbReference type="Proteomes" id="UP000677228">
    <property type="component" value="Unassembled WGS sequence"/>
</dbReference>
<feature type="region of interest" description="Disordered" evidence="1">
    <location>
        <begin position="1"/>
        <end position="89"/>
    </location>
</feature>